<dbReference type="Proteomes" id="UP000030754">
    <property type="component" value="Unassembled WGS sequence"/>
</dbReference>
<feature type="transmembrane region" description="Helical" evidence="1">
    <location>
        <begin position="184"/>
        <end position="206"/>
    </location>
</feature>
<feature type="transmembrane region" description="Helical" evidence="1">
    <location>
        <begin position="288"/>
        <end position="308"/>
    </location>
</feature>
<evidence type="ECO:0000313" key="3">
    <source>
        <dbReference type="Proteomes" id="UP000030754"/>
    </source>
</evidence>
<sequence>MACSCTRPNYKGPGVGIWALALSLEFALGVLMVYLGSDAAPDPVSSLENLDGNLKDLLLNGSAAKAVAIMGWFHLVLAAACGVFVTLGLFVCGVFLCPLCILGWVQTAFCVISTFVTAAYLRKYLDVAAAAVTGDAPEEISADVFFAQLNSPSLLLSSVLSFASAVVLSRAAKVSSGESVPGAALMVWSMGLYATIGAFLGAGGGGVAPTPALTTLWVALCVLGAILMNIRACCCEKICNILMIALFGVGAVLAFITAVVFAEIYAAVVADPLANAEHARLFVVMQSGIGLVVAAVLSLAACVTSLLATAYAARSLICCGDGVSSS</sequence>
<organism evidence="2 3">
    <name type="scientific">Eimeria necatrix</name>
    <dbReference type="NCBI Taxonomy" id="51315"/>
    <lineage>
        <taxon>Eukaryota</taxon>
        <taxon>Sar</taxon>
        <taxon>Alveolata</taxon>
        <taxon>Apicomplexa</taxon>
        <taxon>Conoidasida</taxon>
        <taxon>Coccidia</taxon>
        <taxon>Eucoccidiorida</taxon>
        <taxon>Eimeriorina</taxon>
        <taxon>Eimeriidae</taxon>
        <taxon>Eimeria</taxon>
    </lineage>
</organism>
<dbReference type="AlphaFoldDB" id="U6MNS4"/>
<name>U6MNS4_9EIME</name>
<gene>
    <name evidence="2" type="ORF">ENH_00011600</name>
</gene>
<dbReference type="GeneID" id="25471345"/>
<evidence type="ECO:0000256" key="1">
    <source>
        <dbReference type="SAM" id="Phobius"/>
    </source>
</evidence>
<dbReference type="VEuPathDB" id="ToxoDB:ENH_00011600"/>
<reference evidence="2" key="1">
    <citation type="submission" date="2013-10" db="EMBL/GenBank/DDBJ databases">
        <title>Genomic analysis of the causative agents of coccidiosis in chickens.</title>
        <authorList>
            <person name="Reid A.J."/>
            <person name="Blake D."/>
            <person name="Billington K."/>
            <person name="Browne H."/>
            <person name="Dunn M."/>
            <person name="Hung S."/>
            <person name="Kawahara F."/>
            <person name="Miranda-Saavedra D."/>
            <person name="Mourier T."/>
            <person name="Nagra H."/>
            <person name="Otto T.D."/>
            <person name="Rawlings N."/>
            <person name="Sanchez A."/>
            <person name="Sanders M."/>
            <person name="Subramaniam C."/>
            <person name="Tay Y."/>
            <person name="Dear P."/>
            <person name="Doerig C."/>
            <person name="Gruber A."/>
            <person name="Parkinson J."/>
            <person name="Shirley M."/>
            <person name="Wan K.L."/>
            <person name="Berriman M."/>
            <person name="Tomley F."/>
            <person name="Pain A."/>
        </authorList>
    </citation>
    <scope>NUCLEOTIDE SEQUENCE [LARGE SCALE GENOMIC DNA]</scope>
    <source>
        <strain evidence="2">Houghton</strain>
    </source>
</reference>
<evidence type="ECO:0008006" key="4">
    <source>
        <dbReference type="Google" id="ProtNLM"/>
    </source>
</evidence>
<feature type="transmembrane region" description="Helical" evidence="1">
    <location>
        <begin position="99"/>
        <end position="121"/>
    </location>
</feature>
<keyword evidence="3" id="KW-1185">Reference proteome</keyword>
<evidence type="ECO:0000313" key="2">
    <source>
        <dbReference type="EMBL" id="CDJ65877.1"/>
    </source>
</evidence>
<dbReference type="OrthoDB" id="346794at2759"/>
<feature type="transmembrane region" description="Helical" evidence="1">
    <location>
        <begin position="15"/>
        <end position="35"/>
    </location>
</feature>
<dbReference type="RefSeq" id="XP_013434344.1">
    <property type="nucleotide sequence ID" value="XM_013578890.1"/>
</dbReference>
<protein>
    <recommendedName>
        <fullName evidence="4">Transmembrane protein</fullName>
    </recommendedName>
</protein>
<feature type="transmembrane region" description="Helical" evidence="1">
    <location>
        <begin position="242"/>
        <end position="268"/>
    </location>
</feature>
<reference evidence="2" key="2">
    <citation type="submission" date="2013-10" db="EMBL/GenBank/DDBJ databases">
        <authorList>
            <person name="Aslett M."/>
        </authorList>
    </citation>
    <scope>NUCLEOTIDE SEQUENCE [LARGE SCALE GENOMIC DNA]</scope>
    <source>
        <strain evidence="2">Houghton</strain>
    </source>
</reference>
<dbReference type="EMBL" id="HG723328">
    <property type="protein sequence ID" value="CDJ65877.1"/>
    <property type="molecule type" value="Genomic_DNA"/>
</dbReference>
<keyword evidence="1" id="KW-0812">Transmembrane</keyword>
<accession>U6MNS4</accession>
<proteinExistence type="predicted"/>
<feature type="transmembrane region" description="Helical" evidence="1">
    <location>
        <begin position="154"/>
        <end position="172"/>
    </location>
</feature>
<feature type="transmembrane region" description="Helical" evidence="1">
    <location>
        <begin position="212"/>
        <end position="230"/>
    </location>
</feature>
<keyword evidence="1" id="KW-1133">Transmembrane helix</keyword>
<feature type="transmembrane region" description="Helical" evidence="1">
    <location>
        <begin position="66"/>
        <end position="92"/>
    </location>
</feature>
<keyword evidence="1" id="KW-0472">Membrane</keyword>